<proteinExistence type="predicted"/>
<gene>
    <name evidence="1" type="ORF">M0M44_11245</name>
</gene>
<sequence length="144" mass="16608">MYTINTQLVYFKYSLYSKKILVNVKWFKLEGSGNFNLQALSFNEIEIVHFKAFIDRHKDNFPGGQFVESSNLEGFNIPLINELSKTAVPFYLILSKQSDLNLNKNIYQTANIVLMDKNYESEINCTLDFGVIGKIEIYKELTAS</sequence>
<evidence type="ECO:0008006" key="3">
    <source>
        <dbReference type="Google" id="ProtNLM"/>
    </source>
</evidence>
<evidence type="ECO:0000313" key="1">
    <source>
        <dbReference type="EMBL" id="UPZ17901.1"/>
    </source>
</evidence>
<name>A0ABY4LXU9_9FLAO</name>
<keyword evidence="2" id="KW-1185">Reference proteome</keyword>
<accession>A0ABY4LXU9</accession>
<dbReference type="Proteomes" id="UP000829998">
    <property type="component" value="Chromosome"/>
</dbReference>
<evidence type="ECO:0000313" key="2">
    <source>
        <dbReference type="Proteomes" id="UP000829998"/>
    </source>
</evidence>
<organism evidence="1 2">
    <name type="scientific">Flavobacterium humidisoli</name>
    <dbReference type="NCBI Taxonomy" id="2937442"/>
    <lineage>
        <taxon>Bacteria</taxon>
        <taxon>Pseudomonadati</taxon>
        <taxon>Bacteroidota</taxon>
        <taxon>Flavobacteriia</taxon>
        <taxon>Flavobacteriales</taxon>
        <taxon>Flavobacteriaceae</taxon>
        <taxon>Flavobacterium</taxon>
    </lineage>
</organism>
<dbReference type="EMBL" id="CP096829">
    <property type="protein sequence ID" value="UPZ17901.1"/>
    <property type="molecule type" value="Genomic_DNA"/>
</dbReference>
<protein>
    <recommendedName>
        <fullName evidence="3">Immunity protein 50</fullName>
    </recommendedName>
</protein>
<dbReference type="RefSeq" id="WP_248729839.1">
    <property type="nucleotide sequence ID" value="NZ_CP096829.1"/>
</dbReference>
<reference evidence="1 2" key="1">
    <citation type="submission" date="2022-04" db="EMBL/GenBank/DDBJ databases">
        <authorList>
            <person name="Ra J.-S."/>
            <person name="Kim S.-B."/>
        </authorList>
    </citation>
    <scope>NUCLEOTIDE SEQUENCE [LARGE SCALE GENOMIC DNA]</scope>
    <source>
        <strain evidence="1 2">MMS21-Er5</strain>
    </source>
</reference>